<comment type="caution">
    <text evidence="3">The sequence shown here is derived from an EMBL/GenBank/DDBJ whole genome shotgun (WGS) entry which is preliminary data.</text>
</comment>
<dbReference type="Proteomes" id="UP000219329">
    <property type="component" value="Unassembled WGS sequence"/>
</dbReference>
<keyword evidence="1" id="KW-0812">Transmembrane</keyword>
<evidence type="ECO:0000256" key="1">
    <source>
        <dbReference type="SAM" id="Phobius"/>
    </source>
</evidence>
<dbReference type="InterPro" id="IPR046586">
    <property type="entry name" value="DUF6644"/>
</dbReference>
<gene>
    <name evidence="3" type="ORF">CNF02_05325</name>
</gene>
<feature type="domain" description="DUF6644" evidence="2">
    <location>
        <begin position="27"/>
        <end position="157"/>
    </location>
</feature>
<proteinExistence type="predicted"/>
<organism evidence="3 4">
    <name type="scientific">OM182 bacterium MED-G28</name>
    <dbReference type="NCBI Taxonomy" id="1986256"/>
    <lineage>
        <taxon>Bacteria</taxon>
        <taxon>Pseudomonadati</taxon>
        <taxon>Pseudomonadota</taxon>
        <taxon>Gammaproteobacteria</taxon>
        <taxon>OMG group</taxon>
        <taxon>OM182 clade</taxon>
    </lineage>
</organism>
<evidence type="ECO:0000259" key="2">
    <source>
        <dbReference type="Pfam" id="PF20349"/>
    </source>
</evidence>
<reference evidence="3 4" key="1">
    <citation type="submission" date="2017-08" db="EMBL/GenBank/DDBJ databases">
        <title>Fine stratification of microbial communities through a metagenomic profile of the photic zone.</title>
        <authorList>
            <person name="Haro-Moreno J.M."/>
            <person name="Lopez-Perez M."/>
            <person name="De La Torre J."/>
            <person name="Picazo A."/>
            <person name="Camacho A."/>
            <person name="Rodriguez-Valera F."/>
        </authorList>
    </citation>
    <scope>NUCLEOTIDE SEQUENCE [LARGE SCALE GENOMIC DNA]</scope>
    <source>
        <strain evidence="3">MED-G28</strain>
    </source>
</reference>
<keyword evidence="1" id="KW-0472">Membrane</keyword>
<keyword evidence="1" id="KW-1133">Transmembrane helix</keyword>
<name>A0A2A5WCK5_9GAMM</name>
<accession>A0A2A5WCK5</accession>
<feature type="transmembrane region" description="Helical" evidence="1">
    <location>
        <begin position="30"/>
        <end position="52"/>
    </location>
</feature>
<feature type="transmembrane region" description="Helical" evidence="1">
    <location>
        <begin position="96"/>
        <end position="115"/>
    </location>
</feature>
<feature type="transmembrane region" description="Helical" evidence="1">
    <location>
        <begin position="136"/>
        <end position="158"/>
    </location>
</feature>
<dbReference type="EMBL" id="NTJZ01000004">
    <property type="protein sequence ID" value="PDH34219.1"/>
    <property type="molecule type" value="Genomic_DNA"/>
</dbReference>
<dbReference type="AlphaFoldDB" id="A0A2A5WCK5"/>
<sequence length="168" mass="18827">MIDLLSGFSYGSGIYAFMNSPWGWPTAESIHFLGLCMLIGSVGVFDLRMLGVGKGIAYEELHKLVKFGVVGYLLNVTTGIMFLTTSPDQYIYNPAFQTKMFFMLLAGLNMLWFYATTSAQVKVTNANASLLSRAKIIAAVSLLCWSVIIICGRLITYFRPPYHWCFWC</sequence>
<protein>
    <recommendedName>
        <fullName evidence="2">DUF6644 domain-containing protein</fullName>
    </recommendedName>
</protein>
<evidence type="ECO:0000313" key="4">
    <source>
        <dbReference type="Proteomes" id="UP000219329"/>
    </source>
</evidence>
<feature type="transmembrane region" description="Helical" evidence="1">
    <location>
        <begin position="64"/>
        <end position="84"/>
    </location>
</feature>
<dbReference type="Pfam" id="PF20349">
    <property type="entry name" value="DUF6644"/>
    <property type="match status" value="1"/>
</dbReference>
<evidence type="ECO:0000313" key="3">
    <source>
        <dbReference type="EMBL" id="PDH34219.1"/>
    </source>
</evidence>